<reference evidence="1 2" key="1">
    <citation type="submission" date="2020-03" db="EMBL/GenBank/DDBJ databases">
        <title>Draft Genome Sequence of Cudoniella acicularis.</title>
        <authorList>
            <person name="Buettner E."/>
            <person name="Kellner H."/>
        </authorList>
    </citation>
    <scope>NUCLEOTIDE SEQUENCE [LARGE SCALE GENOMIC DNA]</scope>
    <source>
        <strain evidence="1 2">DSM 108380</strain>
    </source>
</reference>
<gene>
    <name evidence="1" type="ORF">G7Y89_g11389</name>
</gene>
<name>A0A8H4REK7_9HELO</name>
<dbReference type="Proteomes" id="UP000566819">
    <property type="component" value="Unassembled WGS sequence"/>
</dbReference>
<proteinExistence type="predicted"/>
<evidence type="ECO:0000313" key="2">
    <source>
        <dbReference type="Proteomes" id="UP000566819"/>
    </source>
</evidence>
<evidence type="ECO:0000313" key="1">
    <source>
        <dbReference type="EMBL" id="KAF4626767.1"/>
    </source>
</evidence>
<dbReference type="OrthoDB" id="3163292at2759"/>
<protein>
    <submittedName>
        <fullName evidence="1">Uncharacterized protein</fullName>
    </submittedName>
</protein>
<accession>A0A8H4REK7</accession>
<organism evidence="1 2">
    <name type="scientific">Cudoniella acicularis</name>
    <dbReference type="NCBI Taxonomy" id="354080"/>
    <lineage>
        <taxon>Eukaryota</taxon>
        <taxon>Fungi</taxon>
        <taxon>Dikarya</taxon>
        <taxon>Ascomycota</taxon>
        <taxon>Pezizomycotina</taxon>
        <taxon>Leotiomycetes</taxon>
        <taxon>Helotiales</taxon>
        <taxon>Tricladiaceae</taxon>
        <taxon>Cudoniella</taxon>
    </lineage>
</organism>
<keyword evidence="2" id="KW-1185">Reference proteome</keyword>
<comment type="caution">
    <text evidence="1">The sequence shown here is derived from an EMBL/GenBank/DDBJ whole genome shotgun (WGS) entry which is preliminary data.</text>
</comment>
<dbReference type="AlphaFoldDB" id="A0A8H4REK7"/>
<sequence>MSLDTYNEQPRFKDILQQLPDTLQLQLQLVTILARAHKTFVELGLLTMTLQQKRALDFVLRMLSSQINSIESNAASEWDYFYIAAARQEINAMHFFKSSHTLDAQSCNSVFSTTAKVLKFCGVDGSFAYATHSQRPIATNVDQEHGSILFLATAKFMQSCYVEKGDLPNRASLFAEQLLGNEKLFKDTNGTVNIALRVRNRLSASPLRDVIIRWREEFRDLGTQAAPSRKAELLNHAANFSGSFSSSINPNDLTTNIFAESNPLLTNELWGDLGLDLNDTWGFPGSNTDWTA</sequence>
<dbReference type="EMBL" id="JAAMPI010001088">
    <property type="protein sequence ID" value="KAF4626767.1"/>
    <property type="molecule type" value="Genomic_DNA"/>
</dbReference>